<comment type="caution">
    <text evidence="2">The sequence shown here is derived from an EMBL/GenBank/DDBJ whole genome shotgun (WGS) entry which is preliminary data.</text>
</comment>
<evidence type="ECO:0000313" key="2">
    <source>
        <dbReference type="EMBL" id="MCI17511.1"/>
    </source>
</evidence>
<proteinExistence type="predicted"/>
<reference evidence="2 3" key="1">
    <citation type="journal article" date="2018" name="Front. Plant Sci.">
        <title>Red Clover (Trifolium pratense) and Zigzag Clover (T. medium) - A Picture of Genomic Similarities and Differences.</title>
        <authorList>
            <person name="Dluhosova J."/>
            <person name="Istvanek J."/>
            <person name="Nedelnik J."/>
            <person name="Repkova J."/>
        </authorList>
    </citation>
    <scope>NUCLEOTIDE SEQUENCE [LARGE SCALE GENOMIC DNA]</scope>
    <source>
        <strain evidence="3">cv. 10/8</strain>
        <tissue evidence="2">Leaf</tissue>
    </source>
</reference>
<accession>A0A392PZI5</accession>
<protein>
    <submittedName>
        <fullName evidence="2">Uncharacterized protein</fullName>
    </submittedName>
</protein>
<organism evidence="2 3">
    <name type="scientific">Trifolium medium</name>
    <dbReference type="NCBI Taxonomy" id="97028"/>
    <lineage>
        <taxon>Eukaryota</taxon>
        <taxon>Viridiplantae</taxon>
        <taxon>Streptophyta</taxon>
        <taxon>Embryophyta</taxon>
        <taxon>Tracheophyta</taxon>
        <taxon>Spermatophyta</taxon>
        <taxon>Magnoliopsida</taxon>
        <taxon>eudicotyledons</taxon>
        <taxon>Gunneridae</taxon>
        <taxon>Pentapetalae</taxon>
        <taxon>rosids</taxon>
        <taxon>fabids</taxon>
        <taxon>Fabales</taxon>
        <taxon>Fabaceae</taxon>
        <taxon>Papilionoideae</taxon>
        <taxon>50 kb inversion clade</taxon>
        <taxon>NPAAA clade</taxon>
        <taxon>Hologalegina</taxon>
        <taxon>IRL clade</taxon>
        <taxon>Trifolieae</taxon>
        <taxon>Trifolium</taxon>
    </lineage>
</organism>
<name>A0A392PZI5_9FABA</name>
<feature type="non-terminal residue" evidence="2">
    <location>
        <position position="1"/>
    </location>
</feature>
<feature type="region of interest" description="Disordered" evidence="1">
    <location>
        <begin position="9"/>
        <end position="31"/>
    </location>
</feature>
<dbReference type="AlphaFoldDB" id="A0A392PZI5"/>
<dbReference type="EMBL" id="LXQA010105763">
    <property type="protein sequence ID" value="MCI17511.1"/>
    <property type="molecule type" value="Genomic_DNA"/>
</dbReference>
<evidence type="ECO:0000313" key="3">
    <source>
        <dbReference type="Proteomes" id="UP000265520"/>
    </source>
</evidence>
<sequence>SNNYFVVINTTDPDRGRSSVVAGGAPAHPEI</sequence>
<keyword evidence="3" id="KW-1185">Reference proteome</keyword>
<evidence type="ECO:0000256" key="1">
    <source>
        <dbReference type="SAM" id="MobiDB-lite"/>
    </source>
</evidence>
<dbReference type="Proteomes" id="UP000265520">
    <property type="component" value="Unassembled WGS sequence"/>
</dbReference>